<keyword evidence="1" id="KW-0539">Nucleus</keyword>
<feature type="compositionally biased region" description="Polar residues" evidence="2">
    <location>
        <begin position="95"/>
        <end position="105"/>
    </location>
</feature>
<feature type="region of interest" description="Disordered" evidence="2">
    <location>
        <begin position="1"/>
        <end position="131"/>
    </location>
</feature>
<dbReference type="Proteomes" id="UP001187471">
    <property type="component" value="Unassembled WGS sequence"/>
</dbReference>
<keyword evidence="4" id="KW-1185">Reference proteome</keyword>
<evidence type="ECO:0000313" key="4">
    <source>
        <dbReference type="Proteomes" id="UP001187471"/>
    </source>
</evidence>
<dbReference type="PANTHER" id="PTHR31500">
    <property type="entry name" value="AT-HOOK MOTIF NUCLEAR-LOCALIZED PROTEIN 9"/>
    <property type="match status" value="1"/>
</dbReference>
<keyword evidence="1" id="KW-0238">DNA-binding</keyword>
<comment type="subcellular location">
    <subcellularLocation>
        <location evidence="1">Nucleus</location>
    </subcellularLocation>
</comment>
<comment type="domain">
    <text evidence="1">The PPC domain mediates interactions between AHL proteins.</text>
</comment>
<dbReference type="GO" id="GO:0005634">
    <property type="term" value="C:nucleus"/>
    <property type="evidence" value="ECO:0007669"/>
    <property type="project" value="UniProtKB-SubCell"/>
</dbReference>
<organism evidence="3 4">
    <name type="scientific">Escallonia rubra</name>
    <dbReference type="NCBI Taxonomy" id="112253"/>
    <lineage>
        <taxon>Eukaryota</taxon>
        <taxon>Viridiplantae</taxon>
        <taxon>Streptophyta</taxon>
        <taxon>Embryophyta</taxon>
        <taxon>Tracheophyta</taxon>
        <taxon>Spermatophyta</taxon>
        <taxon>Magnoliopsida</taxon>
        <taxon>eudicotyledons</taxon>
        <taxon>Gunneridae</taxon>
        <taxon>Pentapetalae</taxon>
        <taxon>asterids</taxon>
        <taxon>campanulids</taxon>
        <taxon>Escalloniales</taxon>
        <taxon>Escalloniaceae</taxon>
        <taxon>Escallonia</taxon>
    </lineage>
</organism>
<protein>
    <recommendedName>
        <fullName evidence="1">AT-hook motif nuclear-localized protein</fullName>
    </recommendedName>
</protein>
<reference evidence="3" key="1">
    <citation type="submission" date="2022-12" db="EMBL/GenBank/DDBJ databases">
        <title>Draft genome assemblies for two species of Escallonia (Escalloniales).</title>
        <authorList>
            <person name="Chanderbali A."/>
            <person name="Dervinis C."/>
            <person name="Anghel I."/>
            <person name="Soltis D."/>
            <person name="Soltis P."/>
            <person name="Zapata F."/>
        </authorList>
    </citation>
    <scope>NUCLEOTIDE SEQUENCE</scope>
    <source>
        <strain evidence="3">UCBG92.1500</strain>
        <tissue evidence="3">Leaf</tissue>
    </source>
</reference>
<comment type="function">
    <text evidence="1">Transcription factor that specifically binds AT-rich DNA sequences related to the nuclear matrix attachment regions (MARs).</text>
</comment>
<dbReference type="GO" id="GO:0003680">
    <property type="term" value="F:minor groove of adenine-thymine-rich DNA binding"/>
    <property type="evidence" value="ECO:0007669"/>
    <property type="project" value="UniProtKB-UniRule"/>
</dbReference>
<evidence type="ECO:0000256" key="1">
    <source>
        <dbReference type="RuleBase" id="RU367031"/>
    </source>
</evidence>
<proteinExistence type="predicted"/>
<dbReference type="EMBL" id="JAVXUO010002717">
    <property type="protein sequence ID" value="KAK2970422.1"/>
    <property type="molecule type" value="Genomic_DNA"/>
</dbReference>
<dbReference type="AlphaFoldDB" id="A0AA88QL22"/>
<dbReference type="PANTHER" id="PTHR31500:SF68">
    <property type="entry name" value="AT-HOOK MOTIF NUCLEAR-LOCALIZED PROTEIN 14"/>
    <property type="match status" value="1"/>
</dbReference>
<dbReference type="InterPro" id="IPR039605">
    <property type="entry name" value="AHL"/>
</dbReference>
<name>A0AA88QL22_9ASTE</name>
<evidence type="ECO:0000256" key="2">
    <source>
        <dbReference type="SAM" id="MobiDB-lite"/>
    </source>
</evidence>
<accession>A0AA88QL22</accession>
<evidence type="ECO:0000313" key="3">
    <source>
        <dbReference type="EMBL" id="KAK2970422.1"/>
    </source>
</evidence>
<gene>
    <name evidence="3" type="ORF">RJ640_016276</name>
</gene>
<comment type="caution">
    <text evidence="3">The sequence shown here is derived from an EMBL/GenBank/DDBJ whole genome shotgun (WGS) entry which is preliminary data.</text>
</comment>
<feature type="compositionally biased region" description="Low complexity" evidence="2">
    <location>
        <begin position="58"/>
        <end position="68"/>
    </location>
</feature>
<keyword evidence="1" id="KW-0805">Transcription regulation</keyword>
<sequence length="187" mass="19359">MEPDDSGGLSSYYHQTPPPLHLHQHHHQNPPPTTASTASPTNGILPSVADRSPHVVYPHSAPSAASSPLEPIRRKRGRPRKYGTPEQAAAAKRLSASSPAGTTPSVARKKDQSGLGGGGAPSSSATTSYKKSQLAALGNAGQGFTPHIISVAAGERSCGDDEASLSVSQSLCLLLSTRLRGVSSQER</sequence>
<keyword evidence="1" id="KW-0804">Transcription</keyword>